<feature type="non-terminal residue" evidence="1">
    <location>
        <position position="147"/>
    </location>
</feature>
<reference evidence="1" key="2">
    <citation type="submission" date="2020-11" db="EMBL/GenBank/DDBJ databases">
        <authorList>
            <person name="McCartney M.A."/>
            <person name="Auch B."/>
            <person name="Kono T."/>
            <person name="Mallez S."/>
            <person name="Becker A."/>
            <person name="Gohl D.M."/>
            <person name="Silverstein K.A.T."/>
            <person name="Koren S."/>
            <person name="Bechman K.B."/>
            <person name="Herman A."/>
            <person name="Abrahante J.E."/>
            <person name="Garbe J."/>
        </authorList>
    </citation>
    <scope>NUCLEOTIDE SEQUENCE</scope>
    <source>
        <strain evidence="1">Duluth1</strain>
        <tissue evidence="1">Whole animal</tissue>
    </source>
</reference>
<sequence length="147" mass="16744">MSVAADHSIMSKDSFLVHAKSWVEETRVSFLLLMHVRLVGGHHTDRWGFLRGFWDERARFLYQDCRDGQDSHSAELGNREHGLDRAYDHIFIAKSDDMYPSVVISEQSSTMDGSNKRVSVEQDGVGMPNHLCLDYATGRLNRTNITT</sequence>
<accession>A0A9D4FSG1</accession>
<gene>
    <name evidence="1" type="ORF">DPMN_131979</name>
</gene>
<protein>
    <submittedName>
        <fullName evidence="1">Uncharacterized protein</fullName>
    </submittedName>
</protein>
<organism evidence="1 2">
    <name type="scientific">Dreissena polymorpha</name>
    <name type="common">Zebra mussel</name>
    <name type="synonym">Mytilus polymorpha</name>
    <dbReference type="NCBI Taxonomy" id="45954"/>
    <lineage>
        <taxon>Eukaryota</taxon>
        <taxon>Metazoa</taxon>
        <taxon>Spiralia</taxon>
        <taxon>Lophotrochozoa</taxon>
        <taxon>Mollusca</taxon>
        <taxon>Bivalvia</taxon>
        <taxon>Autobranchia</taxon>
        <taxon>Heteroconchia</taxon>
        <taxon>Euheterodonta</taxon>
        <taxon>Imparidentia</taxon>
        <taxon>Neoheterodontei</taxon>
        <taxon>Myida</taxon>
        <taxon>Dreissenoidea</taxon>
        <taxon>Dreissenidae</taxon>
        <taxon>Dreissena</taxon>
    </lineage>
</organism>
<proteinExistence type="predicted"/>
<comment type="caution">
    <text evidence="1">The sequence shown here is derived from an EMBL/GenBank/DDBJ whole genome shotgun (WGS) entry which is preliminary data.</text>
</comment>
<dbReference type="EMBL" id="JAIWYP010000006">
    <property type="protein sequence ID" value="KAH3803712.1"/>
    <property type="molecule type" value="Genomic_DNA"/>
</dbReference>
<dbReference type="AlphaFoldDB" id="A0A9D4FSG1"/>
<evidence type="ECO:0000313" key="2">
    <source>
        <dbReference type="Proteomes" id="UP000828390"/>
    </source>
</evidence>
<evidence type="ECO:0000313" key="1">
    <source>
        <dbReference type="EMBL" id="KAH3803712.1"/>
    </source>
</evidence>
<dbReference type="Proteomes" id="UP000828390">
    <property type="component" value="Unassembled WGS sequence"/>
</dbReference>
<name>A0A9D4FSG1_DREPO</name>
<reference evidence="1" key="1">
    <citation type="journal article" date="2019" name="bioRxiv">
        <title>The Genome of the Zebra Mussel, Dreissena polymorpha: A Resource for Invasive Species Research.</title>
        <authorList>
            <person name="McCartney M.A."/>
            <person name="Auch B."/>
            <person name="Kono T."/>
            <person name="Mallez S."/>
            <person name="Zhang Y."/>
            <person name="Obille A."/>
            <person name="Becker A."/>
            <person name="Abrahante J.E."/>
            <person name="Garbe J."/>
            <person name="Badalamenti J.P."/>
            <person name="Herman A."/>
            <person name="Mangelson H."/>
            <person name="Liachko I."/>
            <person name="Sullivan S."/>
            <person name="Sone E.D."/>
            <person name="Koren S."/>
            <person name="Silverstein K.A.T."/>
            <person name="Beckman K.B."/>
            <person name="Gohl D.M."/>
        </authorList>
    </citation>
    <scope>NUCLEOTIDE SEQUENCE</scope>
    <source>
        <strain evidence="1">Duluth1</strain>
        <tissue evidence="1">Whole animal</tissue>
    </source>
</reference>
<keyword evidence="2" id="KW-1185">Reference proteome</keyword>